<dbReference type="InterPro" id="IPR036165">
    <property type="entry name" value="YefM-like_sf"/>
</dbReference>
<comment type="similarity">
    <text evidence="1">Belongs to the phD/YefM antitoxin family.</text>
</comment>
<dbReference type="SUPFAM" id="SSF143120">
    <property type="entry name" value="YefM-like"/>
    <property type="match status" value="1"/>
</dbReference>
<dbReference type="EMBL" id="VNIP01000006">
    <property type="protein sequence ID" value="KAA1182197.1"/>
    <property type="molecule type" value="Genomic_DNA"/>
</dbReference>
<evidence type="ECO:0000313" key="3">
    <source>
        <dbReference type="EMBL" id="KAA1182197.1"/>
    </source>
</evidence>
<evidence type="ECO:0000256" key="1">
    <source>
        <dbReference type="ARBA" id="ARBA00009981"/>
    </source>
</evidence>
<dbReference type="NCBIfam" id="TIGR01552">
    <property type="entry name" value="phd_fam"/>
    <property type="match status" value="1"/>
</dbReference>
<comment type="caution">
    <text evidence="3">The sequence shown here is derived from an EMBL/GenBank/DDBJ whole genome shotgun (WGS) entry which is preliminary data.</text>
</comment>
<evidence type="ECO:0000313" key="4">
    <source>
        <dbReference type="Proteomes" id="UP000323608"/>
    </source>
</evidence>
<dbReference type="RefSeq" id="WP_149634277.1">
    <property type="nucleotide sequence ID" value="NZ_VNIP01000006.1"/>
</dbReference>
<reference evidence="3 4" key="1">
    <citation type="submission" date="2019-07" db="EMBL/GenBank/DDBJ databases">
        <title>The Draft Genome Sequence of Rhizobium tropici SARCC-755 Associated with Superior Nodulation on Pigeonpea (Cajanus cajan (L.) Millsp.).</title>
        <authorList>
            <person name="Bopape F.L."/>
            <person name="Hassen A.I."/>
            <person name="Swanevelder Z.H."/>
            <person name="Gwata E.T."/>
        </authorList>
    </citation>
    <scope>NUCLEOTIDE SEQUENCE [LARGE SCALE GENOMIC DNA]</scope>
    <source>
        <strain evidence="3 4">SARCC-755</strain>
    </source>
</reference>
<feature type="region of interest" description="Disordered" evidence="2">
    <location>
        <begin position="61"/>
        <end position="86"/>
    </location>
</feature>
<dbReference type="AlphaFoldDB" id="A0A5B0W5Y1"/>
<organism evidence="3 4">
    <name type="scientific">Rhizobium tropici</name>
    <dbReference type="NCBI Taxonomy" id="398"/>
    <lineage>
        <taxon>Bacteria</taxon>
        <taxon>Pseudomonadati</taxon>
        <taxon>Pseudomonadota</taxon>
        <taxon>Alphaproteobacteria</taxon>
        <taxon>Hyphomicrobiales</taxon>
        <taxon>Rhizobiaceae</taxon>
        <taxon>Rhizobium/Agrobacterium group</taxon>
        <taxon>Rhizobium</taxon>
    </lineage>
</organism>
<proteinExistence type="inferred from homology"/>
<sequence>MRISLDDAEGQLKELVRLAKQGEEVVLTQDGMPAARIQPMKRPMTSAEKGNLIKKLQEEVKRKNLPPGPDAARSQDFLYDEHGLPK</sequence>
<protein>
    <submittedName>
        <fullName evidence="3">Type II toxin-antitoxin system prevent-host-death family antitoxin</fullName>
    </submittedName>
</protein>
<dbReference type="OrthoDB" id="7473440at2"/>
<accession>A0A5B0W5Y1</accession>
<evidence type="ECO:0000256" key="2">
    <source>
        <dbReference type="SAM" id="MobiDB-lite"/>
    </source>
</evidence>
<dbReference type="Proteomes" id="UP000323608">
    <property type="component" value="Unassembled WGS sequence"/>
</dbReference>
<name>A0A5B0W5Y1_RHITR</name>
<gene>
    <name evidence="3" type="ORF">FP026_08915</name>
</gene>